<feature type="transmembrane region" description="Helical" evidence="1">
    <location>
        <begin position="7"/>
        <end position="27"/>
    </location>
</feature>
<dbReference type="AlphaFoldDB" id="A0AAN6ENP5"/>
<dbReference type="Proteomes" id="UP001161757">
    <property type="component" value="Unassembled WGS sequence"/>
</dbReference>
<evidence type="ECO:0000256" key="1">
    <source>
        <dbReference type="SAM" id="Phobius"/>
    </source>
</evidence>
<gene>
    <name evidence="2" type="ORF">HRR80_007316</name>
</gene>
<organism evidence="2 3">
    <name type="scientific">Exophiala dermatitidis</name>
    <name type="common">Black yeast-like fungus</name>
    <name type="synonym">Wangiella dermatitidis</name>
    <dbReference type="NCBI Taxonomy" id="5970"/>
    <lineage>
        <taxon>Eukaryota</taxon>
        <taxon>Fungi</taxon>
        <taxon>Dikarya</taxon>
        <taxon>Ascomycota</taxon>
        <taxon>Pezizomycotina</taxon>
        <taxon>Eurotiomycetes</taxon>
        <taxon>Chaetothyriomycetidae</taxon>
        <taxon>Chaetothyriales</taxon>
        <taxon>Herpotrichiellaceae</taxon>
        <taxon>Exophiala</taxon>
    </lineage>
</organism>
<keyword evidence="1" id="KW-1133">Transmembrane helix</keyword>
<keyword evidence="1" id="KW-0472">Membrane</keyword>
<accession>A0AAN6ENP5</accession>
<dbReference type="EMBL" id="JAJGCB010000017">
    <property type="protein sequence ID" value="KAJ8988687.1"/>
    <property type="molecule type" value="Genomic_DNA"/>
</dbReference>
<proteinExistence type="predicted"/>
<evidence type="ECO:0000313" key="3">
    <source>
        <dbReference type="Proteomes" id="UP001161757"/>
    </source>
</evidence>
<feature type="transmembrane region" description="Helical" evidence="1">
    <location>
        <begin position="33"/>
        <end position="53"/>
    </location>
</feature>
<comment type="caution">
    <text evidence="2">The sequence shown here is derived from an EMBL/GenBank/DDBJ whole genome shotgun (WGS) entry which is preliminary data.</text>
</comment>
<protein>
    <submittedName>
        <fullName evidence="2">Uncharacterized protein</fullName>
    </submittedName>
</protein>
<reference evidence="2" key="1">
    <citation type="submission" date="2023-01" db="EMBL/GenBank/DDBJ databases">
        <title>Exophiala dermititidis isolated from Cystic Fibrosis Patient.</title>
        <authorList>
            <person name="Kurbessoian T."/>
            <person name="Crocker A."/>
            <person name="Murante D."/>
            <person name="Hogan D.A."/>
            <person name="Stajich J.E."/>
        </authorList>
    </citation>
    <scope>NUCLEOTIDE SEQUENCE</scope>
    <source>
        <strain evidence="2">Ex8</strain>
    </source>
</reference>
<keyword evidence="1" id="KW-0812">Transmembrane</keyword>
<evidence type="ECO:0000313" key="2">
    <source>
        <dbReference type="EMBL" id="KAJ8988687.1"/>
    </source>
</evidence>
<sequence length="60" mass="7059">MATSIYLAWYIWDSYFYSLLIVVFRQTVMPATYIGNIYTIGSTFWALVVRVCIRINGRLK</sequence>
<name>A0AAN6ENP5_EXODE</name>